<evidence type="ECO:0000313" key="3">
    <source>
        <dbReference type="Proteomes" id="UP000608024"/>
    </source>
</evidence>
<gene>
    <name evidence="2" type="ORF">GCM10018785_42490</name>
</gene>
<keyword evidence="3" id="KW-1185">Reference proteome</keyword>
<dbReference type="Pfam" id="PF00550">
    <property type="entry name" value="PP-binding"/>
    <property type="match status" value="1"/>
</dbReference>
<dbReference type="InterPro" id="IPR036736">
    <property type="entry name" value="ACP-like_sf"/>
</dbReference>
<dbReference type="SUPFAM" id="SSF47336">
    <property type="entry name" value="ACP-like"/>
    <property type="match status" value="1"/>
</dbReference>
<proteinExistence type="predicted"/>
<dbReference type="EMBL" id="BNBT01000066">
    <property type="protein sequence ID" value="GHE69438.1"/>
    <property type="molecule type" value="Genomic_DNA"/>
</dbReference>
<reference evidence="2" key="1">
    <citation type="journal article" date="2014" name="Int. J. Syst. Evol. Microbiol.">
        <title>Complete genome sequence of Corynebacterium casei LMG S-19264T (=DSM 44701T), isolated from a smear-ripened cheese.</title>
        <authorList>
            <consortium name="US DOE Joint Genome Institute (JGI-PGF)"/>
            <person name="Walter F."/>
            <person name="Albersmeier A."/>
            <person name="Kalinowski J."/>
            <person name="Ruckert C."/>
        </authorList>
    </citation>
    <scope>NUCLEOTIDE SEQUENCE</scope>
    <source>
        <strain evidence="2">JCM 4784</strain>
    </source>
</reference>
<name>A0A919DQI7_9ACTN</name>
<accession>A0A919DQI7</accession>
<evidence type="ECO:0000259" key="1">
    <source>
        <dbReference type="PROSITE" id="PS50075"/>
    </source>
</evidence>
<protein>
    <recommendedName>
        <fullName evidence="1">Carrier domain-containing protein</fullName>
    </recommendedName>
</protein>
<organism evidence="2 3">
    <name type="scientific">Streptomyces longispororuber</name>
    <dbReference type="NCBI Taxonomy" id="68230"/>
    <lineage>
        <taxon>Bacteria</taxon>
        <taxon>Bacillati</taxon>
        <taxon>Actinomycetota</taxon>
        <taxon>Actinomycetes</taxon>
        <taxon>Kitasatosporales</taxon>
        <taxon>Streptomycetaceae</taxon>
        <taxon>Streptomyces</taxon>
    </lineage>
</organism>
<dbReference type="PROSITE" id="PS50075">
    <property type="entry name" value="CARRIER"/>
    <property type="match status" value="1"/>
</dbReference>
<reference evidence="2" key="2">
    <citation type="submission" date="2020-09" db="EMBL/GenBank/DDBJ databases">
        <authorList>
            <person name="Sun Q."/>
            <person name="Ohkuma M."/>
        </authorList>
    </citation>
    <scope>NUCLEOTIDE SEQUENCE</scope>
    <source>
        <strain evidence="2">JCM 4784</strain>
    </source>
</reference>
<sequence>MKALLAECGGVDPRHVDEQTAFVADLALDSLVLVRMTVLAEERFGLRIPDEVAWELHTVGAVVDHVEETLAGRIGAERE</sequence>
<dbReference type="InterPro" id="IPR009081">
    <property type="entry name" value="PP-bd_ACP"/>
</dbReference>
<dbReference type="Proteomes" id="UP000608024">
    <property type="component" value="Unassembled WGS sequence"/>
</dbReference>
<feature type="domain" description="Carrier" evidence="1">
    <location>
        <begin position="1"/>
        <end position="70"/>
    </location>
</feature>
<comment type="caution">
    <text evidence="2">The sequence shown here is derived from an EMBL/GenBank/DDBJ whole genome shotgun (WGS) entry which is preliminary data.</text>
</comment>
<dbReference type="AlphaFoldDB" id="A0A919DQI7"/>
<evidence type="ECO:0000313" key="2">
    <source>
        <dbReference type="EMBL" id="GHE69438.1"/>
    </source>
</evidence>
<dbReference type="Gene3D" id="1.10.1200.10">
    <property type="entry name" value="ACP-like"/>
    <property type="match status" value="1"/>
</dbReference>